<dbReference type="EMBL" id="JAIQCV010000013">
    <property type="protein sequence ID" value="KAH1031505.1"/>
    <property type="molecule type" value="Genomic_DNA"/>
</dbReference>
<feature type="non-terminal residue" evidence="2">
    <location>
        <position position="54"/>
    </location>
</feature>
<keyword evidence="3" id="KW-1185">Reference proteome</keyword>
<evidence type="ECO:0000313" key="2">
    <source>
        <dbReference type="EMBL" id="KAH1031505.1"/>
    </source>
</evidence>
<dbReference type="Proteomes" id="UP000828251">
    <property type="component" value="Unassembled WGS sequence"/>
</dbReference>
<gene>
    <name evidence="2" type="ORF">J1N35_043679</name>
</gene>
<evidence type="ECO:0000313" key="3">
    <source>
        <dbReference type="Proteomes" id="UP000828251"/>
    </source>
</evidence>
<evidence type="ECO:0000256" key="1">
    <source>
        <dbReference type="SAM" id="MobiDB-lite"/>
    </source>
</evidence>
<dbReference type="OrthoDB" id="10573762at2759"/>
<name>A0A9D3ZFA6_9ROSI</name>
<feature type="region of interest" description="Disordered" evidence="1">
    <location>
        <begin position="35"/>
        <end position="54"/>
    </location>
</feature>
<sequence>MNYDDGIYEEGVYDEWEIKENQRLLMLELSELKDEVSTDPQNISEGTDIEEFCH</sequence>
<organism evidence="2 3">
    <name type="scientific">Gossypium stocksii</name>
    <dbReference type="NCBI Taxonomy" id="47602"/>
    <lineage>
        <taxon>Eukaryota</taxon>
        <taxon>Viridiplantae</taxon>
        <taxon>Streptophyta</taxon>
        <taxon>Embryophyta</taxon>
        <taxon>Tracheophyta</taxon>
        <taxon>Spermatophyta</taxon>
        <taxon>Magnoliopsida</taxon>
        <taxon>eudicotyledons</taxon>
        <taxon>Gunneridae</taxon>
        <taxon>Pentapetalae</taxon>
        <taxon>rosids</taxon>
        <taxon>malvids</taxon>
        <taxon>Malvales</taxon>
        <taxon>Malvaceae</taxon>
        <taxon>Malvoideae</taxon>
        <taxon>Gossypium</taxon>
    </lineage>
</organism>
<comment type="caution">
    <text evidence="2">The sequence shown here is derived from an EMBL/GenBank/DDBJ whole genome shotgun (WGS) entry which is preliminary data.</text>
</comment>
<dbReference type="AlphaFoldDB" id="A0A9D3ZFA6"/>
<protein>
    <submittedName>
        <fullName evidence="2">Uncharacterized protein</fullName>
    </submittedName>
</protein>
<proteinExistence type="predicted"/>
<reference evidence="2 3" key="1">
    <citation type="journal article" date="2021" name="Plant Biotechnol. J.">
        <title>Multi-omics assisted identification of the key and species-specific regulatory components of drought-tolerant mechanisms in Gossypium stocksii.</title>
        <authorList>
            <person name="Yu D."/>
            <person name="Ke L."/>
            <person name="Zhang D."/>
            <person name="Wu Y."/>
            <person name="Sun Y."/>
            <person name="Mei J."/>
            <person name="Sun J."/>
            <person name="Sun Y."/>
        </authorList>
    </citation>
    <scope>NUCLEOTIDE SEQUENCE [LARGE SCALE GENOMIC DNA]</scope>
    <source>
        <strain evidence="3">cv. E1</strain>
        <tissue evidence="2">Leaf</tissue>
    </source>
</reference>
<accession>A0A9D3ZFA6</accession>